<comment type="function">
    <text evidence="5">Zinc chaperone that directly transfers zinc cofactor to target proteins, thereby activating them. Zinc is transferred from the CXCC motif in the GTPase domain to the zinc binding site in target proteins in a process requiring GTP hydrolysis.</text>
</comment>
<dbReference type="RefSeq" id="WP_064618783.1">
    <property type="nucleotide sequence ID" value="NZ_LXHE01000012.1"/>
</dbReference>
<dbReference type="InterPro" id="IPR027417">
    <property type="entry name" value="P-loop_NTPase"/>
</dbReference>
<dbReference type="Proteomes" id="UP000078446">
    <property type="component" value="Unassembled WGS sequence"/>
</dbReference>
<proteinExistence type="inferred from homology"/>
<dbReference type="SUPFAM" id="SSF90002">
    <property type="entry name" value="Hypothetical protein YjiA, C-terminal domain"/>
    <property type="match status" value="1"/>
</dbReference>
<feature type="domain" description="CobW C-terminal" evidence="7">
    <location>
        <begin position="224"/>
        <end position="318"/>
    </location>
</feature>
<dbReference type="SMART" id="SM00833">
    <property type="entry name" value="CobW_C"/>
    <property type="match status" value="1"/>
</dbReference>
<keyword evidence="1" id="KW-0547">Nucleotide-binding</keyword>
<dbReference type="Pfam" id="PF02492">
    <property type="entry name" value="cobW"/>
    <property type="match status" value="1"/>
</dbReference>
<evidence type="ECO:0000256" key="6">
    <source>
        <dbReference type="ARBA" id="ARBA00049117"/>
    </source>
</evidence>
<evidence type="ECO:0000313" key="8">
    <source>
        <dbReference type="EMBL" id="OAV00662.1"/>
    </source>
</evidence>
<evidence type="ECO:0000256" key="4">
    <source>
        <dbReference type="ARBA" id="ARBA00034320"/>
    </source>
</evidence>
<dbReference type="Gene3D" id="3.40.50.300">
    <property type="entry name" value="P-loop containing nucleotide triphosphate hydrolases"/>
    <property type="match status" value="1"/>
</dbReference>
<dbReference type="InterPro" id="IPR036627">
    <property type="entry name" value="CobW-likC_sf"/>
</dbReference>
<keyword evidence="2" id="KW-0378">Hydrolase</keyword>
<keyword evidence="3" id="KW-0143">Chaperone</keyword>
<dbReference type="PANTHER" id="PTHR13748">
    <property type="entry name" value="COBW-RELATED"/>
    <property type="match status" value="1"/>
</dbReference>
<organism evidence="8 9">
    <name type="scientific">Moraxella catarrhalis</name>
    <name type="common">Branhamella catarrhalis</name>
    <dbReference type="NCBI Taxonomy" id="480"/>
    <lineage>
        <taxon>Bacteria</taxon>
        <taxon>Pseudomonadati</taxon>
        <taxon>Pseudomonadota</taxon>
        <taxon>Gammaproteobacteria</taxon>
        <taxon>Moraxellales</taxon>
        <taxon>Moraxellaceae</taxon>
        <taxon>Moraxella</taxon>
    </lineage>
</organism>
<evidence type="ECO:0000313" key="9">
    <source>
        <dbReference type="Proteomes" id="UP000078446"/>
    </source>
</evidence>
<dbReference type="PANTHER" id="PTHR13748:SF62">
    <property type="entry name" value="COBW DOMAIN-CONTAINING PROTEIN"/>
    <property type="match status" value="1"/>
</dbReference>
<evidence type="ECO:0000259" key="7">
    <source>
        <dbReference type="SMART" id="SM00833"/>
    </source>
</evidence>
<dbReference type="InterPro" id="IPR003495">
    <property type="entry name" value="CobW/HypB/UreG_nucleotide-bd"/>
</dbReference>
<evidence type="ECO:0000256" key="5">
    <source>
        <dbReference type="ARBA" id="ARBA00045658"/>
    </source>
</evidence>
<gene>
    <name evidence="8" type="ORF">AO382_1216</name>
</gene>
<name>A0A7Z0UYF5_MORCA</name>
<dbReference type="GO" id="GO:0005737">
    <property type="term" value="C:cytoplasm"/>
    <property type="evidence" value="ECO:0007669"/>
    <property type="project" value="TreeGrafter"/>
</dbReference>
<sequence>MTDVRVPIHVITGFLGSGKTTFIQRILAHDNSNNTLILINELGEIGLDNLLVKPIADNTFLLPSGCMCCAVLSDVKETLLSITSEVMKGNIQPFDKIIIETTGLANPASILSTLTQDTHLKGMFSLHGMTCVIDGELALDQADAQPEWLTQVVASHQLVLSKKDIITAAQARAVKEYIARIHQASWINIDEFVNMTLLFATDLSLCQQTNRFFLPSQISRHQSVQTGVISFYQPVDWMRFGLWLHLLLHRHGESILRIKGMLYLKDTELPIVLNGVQHCLYPPEHLDKPLWEDSISRLVFITRDLPISQIQKSAQVFMNE</sequence>
<evidence type="ECO:0000256" key="2">
    <source>
        <dbReference type="ARBA" id="ARBA00022801"/>
    </source>
</evidence>
<dbReference type="AlphaFoldDB" id="A0A7Z0UYF5"/>
<comment type="similarity">
    <text evidence="4">Belongs to the SIMIBI class G3E GTPase family. ZNG1 subfamily.</text>
</comment>
<dbReference type="EMBL" id="LXHE01000012">
    <property type="protein sequence ID" value="OAV00662.1"/>
    <property type="molecule type" value="Genomic_DNA"/>
</dbReference>
<dbReference type="SUPFAM" id="SSF52540">
    <property type="entry name" value="P-loop containing nucleoside triphosphate hydrolases"/>
    <property type="match status" value="1"/>
</dbReference>
<comment type="caution">
    <text evidence="8">The sequence shown here is derived from an EMBL/GenBank/DDBJ whole genome shotgun (WGS) entry which is preliminary data.</text>
</comment>
<dbReference type="GO" id="GO:0016787">
    <property type="term" value="F:hydrolase activity"/>
    <property type="evidence" value="ECO:0007669"/>
    <property type="project" value="UniProtKB-KW"/>
</dbReference>
<dbReference type="Pfam" id="PF07683">
    <property type="entry name" value="CobW_C"/>
    <property type="match status" value="1"/>
</dbReference>
<dbReference type="InterPro" id="IPR051316">
    <property type="entry name" value="Zinc-reg_GTPase_activator"/>
</dbReference>
<evidence type="ECO:0000256" key="1">
    <source>
        <dbReference type="ARBA" id="ARBA00022741"/>
    </source>
</evidence>
<dbReference type="GO" id="GO:0000166">
    <property type="term" value="F:nucleotide binding"/>
    <property type="evidence" value="ECO:0007669"/>
    <property type="project" value="UniProtKB-KW"/>
</dbReference>
<dbReference type="Gene3D" id="3.30.1220.10">
    <property type="entry name" value="CobW-like, C-terminal domain"/>
    <property type="match status" value="1"/>
</dbReference>
<protein>
    <recommendedName>
        <fullName evidence="7">CobW C-terminal domain-containing protein</fullName>
    </recommendedName>
</protein>
<reference evidence="8 9" key="1">
    <citation type="journal article" date="2016" name="Genome Biol. Evol.">
        <title>Comparative Genomic Analyses of the Moraxella catarrhalis Serosensitive and Seroresistant Lineages Demonstrate Their Independent Evolution.</title>
        <authorList>
            <person name="Earl J.P."/>
            <person name="de Vries S.P."/>
            <person name="Ahmed A."/>
            <person name="Powell E."/>
            <person name="Schultz M.P."/>
            <person name="Hermans P.W."/>
            <person name="Hill D.J."/>
            <person name="Zhou Z."/>
            <person name="Constantinidou C.I."/>
            <person name="Hu F.Z."/>
            <person name="Bootsma H.J."/>
            <person name="Ehrlich G.D."/>
        </authorList>
    </citation>
    <scope>NUCLEOTIDE SEQUENCE [LARGE SCALE GENOMIC DNA]</scope>
    <source>
        <strain evidence="8 9">Z7574</strain>
    </source>
</reference>
<dbReference type="InterPro" id="IPR011629">
    <property type="entry name" value="CobW-like_C"/>
</dbReference>
<accession>A0A7Z0UYF5</accession>
<evidence type="ECO:0000256" key="3">
    <source>
        <dbReference type="ARBA" id="ARBA00023186"/>
    </source>
</evidence>
<comment type="catalytic activity">
    <reaction evidence="6">
        <text>GTP + H2O = GDP + phosphate + H(+)</text>
        <dbReference type="Rhea" id="RHEA:19669"/>
        <dbReference type="ChEBI" id="CHEBI:15377"/>
        <dbReference type="ChEBI" id="CHEBI:15378"/>
        <dbReference type="ChEBI" id="CHEBI:37565"/>
        <dbReference type="ChEBI" id="CHEBI:43474"/>
        <dbReference type="ChEBI" id="CHEBI:58189"/>
    </reaction>
    <physiologicalReaction direction="left-to-right" evidence="6">
        <dbReference type="Rhea" id="RHEA:19670"/>
    </physiologicalReaction>
</comment>